<dbReference type="GO" id="GO:0106274">
    <property type="term" value="F:NAD+-protein-arginine ADP-ribosyltransferase activity"/>
    <property type="evidence" value="ECO:0007669"/>
    <property type="project" value="UniProtKB-EC"/>
</dbReference>
<evidence type="ECO:0000256" key="3">
    <source>
        <dbReference type="ARBA" id="ARBA00022679"/>
    </source>
</evidence>
<dbReference type="EC" id="2.4.2.31" evidence="7"/>
<proteinExistence type="inferred from homology"/>
<dbReference type="InterPro" id="IPR019734">
    <property type="entry name" value="TPR_rpt"/>
</dbReference>
<evidence type="ECO:0000313" key="8">
    <source>
        <dbReference type="EMBL" id="CAF1229593.1"/>
    </source>
</evidence>
<comment type="similarity">
    <text evidence="1 7">Belongs to the Arg-specific ADP-ribosyltransferase family.</text>
</comment>
<dbReference type="EMBL" id="CAJNOQ010009611">
    <property type="protein sequence ID" value="CAF1229593.1"/>
    <property type="molecule type" value="Genomic_DNA"/>
</dbReference>
<evidence type="ECO:0000256" key="2">
    <source>
        <dbReference type="ARBA" id="ARBA00022676"/>
    </source>
</evidence>
<evidence type="ECO:0000256" key="1">
    <source>
        <dbReference type="ARBA" id="ARBA00009558"/>
    </source>
</evidence>
<dbReference type="Proteomes" id="UP000663829">
    <property type="component" value="Unassembled WGS sequence"/>
</dbReference>
<keyword evidence="7" id="KW-0520">NAD</keyword>
<dbReference type="Pfam" id="PF01129">
    <property type="entry name" value="ART"/>
    <property type="match status" value="1"/>
</dbReference>
<evidence type="ECO:0000256" key="7">
    <source>
        <dbReference type="RuleBase" id="RU361228"/>
    </source>
</evidence>
<evidence type="ECO:0000256" key="5">
    <source>
        <dbReference type="ARBA" id="ARBA00047597"/>
    </source>
</evidence>
<dbReference type="OrthoDB" id="10055547at2759"/>
<dbReference type="EMBL" id="CAJOBC010009616">
    <property type="protein sequence ID" value="CAF3992304.1"/>
    <property type="molecule type" value="Genomic_DNA"/>
</dbReference>
<dbReference type="PROSITE" id="PS51996">
    <property type="entry name" value="TR_MART"/>
    <property type="match status" value="1"/>
</dbReference>
<comment type="caution">
    <text evidence="8">The sequence shown here is derived from an EMBL/GenBank/DDBJ whole genome shotgun (WGS) entry which is preliminary data.</text>
</comment>
<dbReference type="Proteomes" id="UP000681722">
    <property type="component" value="Unassembled WGS sequence"/>
</dbReference>
<reference evidence="8" key="1">
    <citation type="submission" date="2021-02" db="EMBL/GenBank/DDBJ databases">
        <authorList>
            <person name="Nowell W R."/>
        </authorList>
    </citation>
    <scope>NUCLEOTIDE SEQUENCE</scope>
</reference>
<dbReference type="PROSITE" id="PS50005">
    <property type="entry name" value="TPR"/>
    <property type="match status" value="1"/>
</dbReference>
<gene>
    <name evidence="8" type="ORF">GPM918_LOCUS25102</name>
    <name evidence="9" type="ORF">SRO942_LOCUS25108</name>
</gene>
<dbReference type="GO" id="GO:0016779">
    <property type="term" value="F:nucleotidyltransferase activity"/>
    <property type="evidence" value="ECO:0007669"/>
    <property type="project" value="UniProtKB-KW"/>
</dbReference>
<keyword evidence="10" id="KW-1185">Reference proteome</keyword>
<sequence length="853" mass="100969">MATMSTQEYDRALQVDEDTLQLLNLKTDNNLDEYVLVIIGIDDNHRLSENLPRIISERCIKWFSDIETSLAFIDSLYNRNIFLIISGIVGRNHAHKFLVKQQIVGLYVYCMDEDKHRMWTKGINKIRCTVSDATKLLTQLHHDIKELSRRWPLGEKSFQKVATSTSEWQHLFILVICYRSEYIKESYKEMFNECRAYYWNNRSRMKQIDLFQQTYKSDNAIHEYTREGFLYRIVNHALRTKNMEIIRKFSPFIRDLHSQLHKYHREYCKSQKYYIRVVYRGQNLSVDELEYLRSISKSNNPVITLTTFSSASLDPEIALSFASAVDGRISCLFEIIIPDSYNEDQQYMPKFEQVFANITSLSDMPNEQEVLFSLVTRFSVEHVGYPINQSNRTWVPIVLKLTNIAEAGSNYSHFDIIERIEKETDPQIYADILHMLQVNARDELKFKGTNWQNWWNNLKRHSGKGLVDKQPLHLTFYDCFTEDKYWSRKAIELHKVILLSIPSFQSSSSSFTGLLREFKIWQERPTIQIAIYEDYLKQFCTMDTEEVVKCLCLAGETYKRIADKECALECYQKALDMNLNDKYRMNNTIQKQIKMLQKPPKTIRTMDNTEHRSVKKDSNQECSEMFDAQQDVWLLYRIIKSEVPVKFSIEERLSRIFDYIRRREKWYDAADSKIILRLPYEITEDLSVNDYRYNFLPAVHTHISSRNSTMDAANNNSLSLWRYKKYMYEWMLCKELERFLQSFQKKSKYIRCYILPQLERLIKKLHVLTTICTVYICIKQGEDNVNMNNVQFFNMTSPEMRHPIYVDLRDSDLLAGLAVFEDKSLATEETINTIPDHVRLVSTGFAAFLQSFP</sequence>
<keyword evidence="2 7" id="KW-0328">Glycosyltransferase</keyword>
<comment type="catalytic activity">
    <reaction evidence="5 7">
        <text>L-arginyl-[protein] + NAD(+) = N(omega)-(ADP-D-ribosyl)-L-arginyl-[protein] + nicotinamide + H(+)</text>
        <dbReference type="Rhea" id="RHEA:19149"/>
        <dbReference type="Rhea" id="RHEA-COMP:10532"/>
        <dbReference type="Rhea" id="RHEA-COMP:15087"/>
        <dbReference type="ChEBI" id="CHEBI:15378"/>
        <dbReference type="ChEBI" id="CHEBI:17154"/>
        <dbReference type="ChEBI" id="CHEBI:29965"/>
        <dbReference type="ChEBI" id="CHEBI:57540"/>
        <dbReference type="ChEBI" id="CHEBI:142554"/>
        <dbReference type="EC" id="2.4.2.31"/>
    </reaction>
</comment>
<protein>
    <recommendedName>
        <fullName evidence="7">NAD(P)(+)--arginine ADP-ribosyltransferase</fullName>
        <ecNumber evidence="7">2.4.2.31</ecNumber>
    </recommendedName>
    <alternativeName>
        <fullName evidence="7">Mono(ADP-ribosyl)transferase</fullName>
    </alternativeName>
</protein>
<evidence type="ECO:0000256" key="6">
    <source>
        <dbReference type="PROSITE-ProRule" id="PRU00339"/>
    </source>
</evidence>
<evidence type="ECO:0000313" key="9">
    <source>
        <dbReference type="EMBL" id="CAF3992304.1"/>
    </source>
</evidence>
<evidence type="ECO:0000256" key="4">
    <source>
        <dbReference type="ARBA" id="ARBA00022695"/>
    </source>
</evidence>
<name>A0A814YID8_9BILA</name>
<organism evidence="8 10">
    <name type="scientific">Didymodactylos carnosus</name>
    <dbReference type="NCBI Taxonomy" id="1234261"/>
    <lineage>
        <taxon>Eukaryota</taxon>
        <taxon>Metazoa</taxon>
        <taxon>Spiralia</taxon>
        <taxon>Gnathifera</taxon>
        <taxon>Rotifera</taxon>
        <taxon>Eurotatoria</taxon>
        <taxon>Bdelloidea</taxon>
        <taxon>Philodinida</taxon>
        <taxon>Philodinidae</taxon>
        <taxon>Didymodactylos</taxon>
    </lineage>
</organism>
<dbReference type="Gene3D" id="3.90.176.10">
    <property type="entry name" value="Toxin ADP-ribosyltransferase, Chain A, domain 1"/>
    <property type="match status" value="1"/>
</dbReference>
<keyword evidence="4" id="KW-0548">Nucleotidyltransferase</keyword>
<feature type="repeat" description="TPR" evidence="6">
    <location>
        <begin position="548"/>
        <end position="581"/>
    </location>
</feature>
<keyword evidence="7" id="KW-0521">NADP</keyword>
<dbReference type="AlphaFoldDB" id="A0A814YID8"/>
<dbReference type="SUPFAM" id="SSF56399">
    <property type="entry name" value="ADP-ribosylation"/>
    <property type="match status" value="1"/>
</dbReference>
<keyword evidence="3 7" id="KW-0808">Transferase</keyword>
<evidence type="ECO:0000313" key="10">
    <source>
        <dbReference type="Proteomes" id="UP000663829"/>
    </source>
</evidence>
<keyword evidence="6" id="KW-0802">TPR repeat</keyword>
<accession>A0A814YID8</accession>
<dbReference type="InterPro" id="IPR000768">
    <property type="entry name" value="ART"/>
</dbReference>